<reference evidence="7" key="1">
    <citation type="submission" date="2020-12" db="EMBL/GenBank/DDBJ databases">
        <title>Genome sequencing of genetic groups of Flavobacterium columnare.</title>
        <authorList>
            <person name="Waldbieser G.C."/>
            <person name="Griffin M.J."/>
            <person name="LaFrentz B.R."/>
        </authorList>
    </citation>
    <scope>NUCLEOTIDE SEQUENCE</scope>
    <source>
        <strain evidence="7">90-106</strain>
    </source>
</reference>
<dbReference type="InterPro" id="IPR000209">
    <property type="entry name" value="Peptidase_S8/S53_dom"/>
</dbReference>
<dbReference type="PRINTS" id="PR00723">
    <property type="entry name" value="SUBTILISIN"/>
</dbReference>
<evidence type="ECO:0000256" key="5">
    <source>
        <dbReference type="PROSITE-ProRule" id="PRU01240"/>
    </source>
</evidence>
<dbReference type="Proteomes" id="UP000824721">
    <property type="component" value="Chromosome"/>
</dbReference>
<evidence type="ECO:0000256" key="4">
    <source>
        <dbReference type="ARBA" id="ARBA00022825"/>
    </source>
</evidence>
<sequence length="562" mass="63368">MLVNSLKVYFSVIFICLNSTIINGQETKNSINTPIFDVNNWQHLDLEANGIMGISLDKTYSKILKKSKATPIIVAVIDSYIDSSNPDIIHQIWKNTKEIPNNGIDDDDNGYIDDIQGWNFMGNRKGDCVAYLNTDSQRRLKLLYAKYKDSVSIKKNKNDSIRHSKALASQKNQIAEHKQIVNAQDYYSTAYPAAMKRIKEFFPNGNYTLKEIDSLSVIYKDSKDTAIQDDLYFIKNIKAYNLDVSYFKKFAIKADYLKNTLLNPNYNDRKIIGDNENDINDHNYGNPFTWKLPELYAHNTYMTGVIAGNRNNTLGAKGIMDTKIKIIPITIMPDEGSMTDKDLHYAIKYAVDNGAKVINMSFGKLHPIYPEWIKQAIIYAAKKDVLLVVSAGNDRKNIDLLAQYPNDYDFENFIKGKEYVKNLIVVAGNTPHANQNLVYESSNYGKRNVDVFAPASEIKTIEVFSGEHIGEGTSYSAAITSGLAALIRSHYPKLTAEVVKKIIMDSAIKLDLMVQVPGEKEGVLKPFSELSKSGGVVNAYNAMLMAKEKNKRIKQSNVFKKN</sequence>
<name>A0A8G0KU18_9FLAO</name>
<dbReference type="KEGG" id="fdv:JJC05_00535"/>
<feature type="active site" description="Charge relay system" evidence="5">
    <location>
        <position position="78"/>
    </location>
</feature>
<dbReference type="GO" id="GO:0004252">
    <property type="term" value="F:serine-type endopeptidase activity"/>
    <property type="evidence" value="ECO:0007669"/>
    <property type="project" value="UniProtKB-UniRule"/>
</dbReference>
<keyword evidence="4 5" id="KW-0720">Serine protease</keyword>
<evidence type="ECO:0000256" key="2">
    <source>
        <dbReference type="ARBA" id="ARBA00022670"/>
    </source>
</evidence>
<feature type="active site" description="Charge relay system" evidence="5">
    <location>
        <position position="474"/>
    </location>
</feature>
<proteinExistence type="inferred from homology"/>
<dbReference type="InterPro" id="IPR036852">
    <property type="entry name" value="Peptidase_S8/S53_dom_sf"/>
</dbReference>
<gene>
    <name evidence="7" type="ORF">JJC05_00535</name>
</gene>
<keyword evidence="2 5" id="KW-0645">Protease</keyword>
<dbReference type="Gene3D" id="3.40.50.200">
    <property type="entry name" value="Peptidase S8/S53 domain"/>
    <property type="match status" value="2"/>
</dbReference>
<dbReference type="GO" id="GO:0006508">
    <property type="term" value="P:proteolysis"/>
    <property type="evidence" value="ECO:0007669"/>
    <property type="project" value="UniProtKB-KW"/>
</dbReference>
<evidence type="ECO:0000259" key="6">
    <source>
        <dbReference type="Pfam" id="PF00082"/>
    </source>
</evidence>
<evidence type="ECO:0000256" key="1">
    <source>
        <dbReference type="ARBA" id="ARBA00011073"/>
    </source>
</evidence>
<protein>
    <submittedName>
        <fullName evidence="7">S8 family serine peptidase</fullName>
    </submittedName>
</protein>
<comment type="similarity">
    <text evidence="1 5">Belongs to the peptidase S8 family.</text>
</comment>
<dbReference type="InterPro" id="IPR050131">
    <property type="entry name" value="Peptidase_S8_subtilisin-like"/>
</dbReference>
<organism evidence="7">
    <name type="scientific">Flavobacterium columnare</name>
    <dbReference type="NCBI Taxonomy" id="996"/>
    <lineage>
        <taxon>Bacteria</taxon>
        <taxon>Pseudomonadati</taxon>
        <taxon>Bacteroidota</taxon>
        <taxon>Flavobacteriia</taxon>
        <taxon>Flavobacteriales</taxon>
        <taxon>Flavobacteriaceae</taxon>
        <taxon>Flavobacterium</taxon>
    </lineage>
</organism>
<dbReference type="InterPro" id="IPR015500">
    <property type="entry name" value="Peptidase_S8_subtilisin-rel"/>
</dbReference>
<dbReference type="PANTHER" id="PTHR43806">
    <property type="entry name" value="PEPTIDASE S8"/>
    <property type="match status" value="1"/>
</dbReference>
<dbReference type="PANTHER" id="PTHR43806:SF11">
    <property type="entry name" value="CEREVISIN-RELATED"/>
    <property type="match status" value="1"/>
</dbReference>
<feature type="domain" description="Peptidase S8/S53" evidence="6">
    <location>
        <begin position="72"/>
        <end position="508"/>
    </location>
</feature>
<dbReference type="AlphaFoldDB" id="A0A8G0KU18"/>
<accession>A0A8G0KU18</accession>
<dbReference type="Pfam" id="PF00082">
    <property type="entry name" value="Peptidase_S8"/>
    <property type="match status" value="1"/>
</dbReference>
<dbReference type="EMBL" id="CP067378">
    <property type="protein sequence ID" value="QYS88993.1"/>
    <property type="molecule type" value="Genomic_DNA"/>
</dbReference>
<dbReference type="PROSITE" id="PS51892">
    <property type="entry name" value="SUBTILASE"/>
    <property type="match status" value="1"/>
</dbReference>
<dbReference type="SUPFAM" id="SSF52743">
    <property type="entry name" value="Subtilisin-like"/>
    <property type="match status" value="1"/>
</dbReference>
<feature type="active site" description="Charge relay system" evidence="5">
    <location>
        <position position="298"/>
    </location>
</feature>
<evidence type="ECO:0000313" key="7">
    <source>
        <dbReference type="EMBL" id="QYS88993.1"/>
    </source>
</evidence>
<keyword evidence="3 5" id="KW-0378">Hydrolase</keyword>
<evidence type="ECO:0000256" key="3">
    <source>
        <dbReference type="ARBA" id="ARBA00022801"/>
    </source>
</evidence>